<dbReference type="PANTHER" id="PTHR40396">
    <property type="entry name" value="ATPASE-LIKE PROTEIN"/>
    <property type="match status" value="1"/>
</dbReference>
<keyword evidence="3" id="KW-1185">Reference proteome</keyword>
<dbReference type="InterPro" id="IPR003959">
    <property type="entry name" value="ATPase_AAA_core"/>
</dbReference>
<gene>
    <name evidence="2" type="ORF">CMUST_10740</name>
</gene>
<dbReference type="InterPro" id="IPR027417">
    <property type="entry name" value="P-loop_NTPase"/>
</dbReference>
<evidence type="ECO:0000313" key="2">
    <source>
        <dbReference type="EMBL" id="AKK06464.1"/>
    </source>
</evidence>
<dbReference type="SUPFAM" id="SSF52540">
    <property type="entry name" value="P-loop containing nucleoside triphosphate hydrolases"/>
    <property type="match status" value="1"/>
</dbReference>
<dbReference type="PATRIC" id="fig|571915.4.peg.2285"/>
<evidence type="ECO:0000313" key="3">
    <source>
        <dbReference type="Proteomes" id="UP000035199"/>
    </source>
</evidence>
<name>A0A0G3GZ61_9CORY</name>
<feature type="domain" description="ATPase AAA-type core" evidence="1">
    <location>
        <begin position="64"/>
        <end position="400"/>
    </location>
</feature>
<accession>A0A0G3GZ61</accession>
<evidence type="ECO:0000259" key="1">
    <source>
        <dbReference type="Pfam" id="PF13304"/>
    </source>
</evidence>
<dbReference type="STRING" id="571915.CMUST_10740"/>
<dbReference type="GO" id="GO:0005524">
    <property type="term" value="F:ATP binding"/>
    <property type="evidence" value="ECO:0007669"/>
    <property type="project" value="InterPro"/>
</dbReference>
<dbReference type="AlphaFoldDB" id="A0A0G3GZ61"/>
<organism evidence="2 3">
    <name type="scientific">Corynebacterium mustelae</name>
    <dbReference type="NCBI Taxonomy" id="571915"/>
    <lineage>
        <taxon>Bacteria</taxon>
        <taxon>Bacillati</taxon>
        <taxon>Actinomycetota</taxon>
        <taxon>Actinomycetes</taxon>
        <taxon>Mycobacteriales</taxon>
        <taxon>Corynebacteriaceae</taxon>
        <taxon>Corynebacterium</taxon>
    </lineage>
</organism>
<dbReference type="Gene3D" id="3.40.50.300">
    <property type="entry name" value="P-loop containing nucleotide triphosphate hydrolases"/>
    <property type="match status" value="1"/>
</dbReference>
<dbReference type="PANTHER" id="PTHR40396:SF1">
    <property type="entry name" value="ATPASE AAA-TYPE CORE DOMAIN-CONTAINING PROTEIN"/>
    <property type="match status" value="1"/>
</dbReference>
<dbReference type="Pfam" id="PF13304">
    <property type="entry name" value="AAA_21"/>
    <property type="match status" value="1"/>
</dbReference>
<sequence length="470" mass="53462">MGFSSVEIELLTQIFDKKYKNLPFRCYGGAMDLLRFSVSNFRSISEEQTIHFTSTKKETPLPVVALFGANASGKSNVIDALGFALSAIKLSATEWQSSKSGRPKPHYPFKLSEKWRNQPSSFEFEFIHNETRYIYGFSYSFDGIHGEWLSRKAARWTLCLDRERSGGDTYFNRSVFPAEDSKFLAKFNDSELFISAATKHNIGTLGEIGSVLLDSIVLLPLGEMYRDRRISQFIQLVRNNKFRIHDLALMLQAADTGIVDVRIEEEELPEKAFEHLKSLIEFIETLNSEDTEVKRPNLETLEDEMIERIAYVLRFAHWGENGEIFTLEMEEESTGTLLWLSLAPVLLDVLRNGKILVVDELDSSLHSAIVSMVVECFSDPSINTAGAQLFFSSHNTNILEQRRDLGLIEDSYWFVSKNYSGASEYRCLSRYPNQPKANYEKRYLDGNYGAIPYPSPSTIRGLVSGEKQAI</sequence>
<dbReference type="GO" id="GO:0016887">
    <property type="term" value="F:ATP hydrolysis activity"/>
    <property type="evidence" value="ECO:0007669"/>
    <property type="project" value="InterPro"/>
</dbReference>
<reference evidence="3" key="2">
    <citation type="submission" date="2015-05" db="EMBL/GenBank/DDBJ databases">
        <title>Complete genome sequence of Corynebacterium mustelae DSM 45274, isolated from various tissues of a male ferret with lethal sepsis.</title>
        <authorList>
            <person name="Ruckert C."/>
            <person name="Albersmeier A."/>
            <person name="Winkler A."/>
            <person name="Tauch A."/>
        </authorList>
    </citation>
    <scope>NUCLEOTIDE SEQUENCE [LARGE SCALE GENOMIC DNA]</scope>
    <source>
        <strain evidence="3">DSM 45274</strain>
    </source>
</reference>
<dbReference type="OrthoDB" id="9809324at2"/>
<dbReference type="EMBL" id="CP011542">
    <property type="protein sequence ID" value="AKK06464.1"/>
    <property type="molecule type" value="Genomic_DNA"/>
</dbReference>
<dbReference type="Proteomes" id="UP000035199">
    <property type="component" value="Chromosome"/>
</dbReference>
<dbReference type="KEGG" id="cmv:CMUST_10740"/>
<reference evidence="2 3" key="1">
    <citation type="journal article" date="2015" name="Genome Announc.">
        <title>Complete Genome Sequence of the Type Strain Corynebacterium mustelae DSM 45274, Isolated from Various Tissues of a Male Ferret with Lethal Sepsis.</title>
        <authorList>
            <person name="Ruckert C."/>
            <person name="Eimer J."/>
            <person name="Winkler A."/>
            <person name="Tauch A."/>
        </authorList>
    </citation>
    <scope>NUCLEOTIDE SEQUENCE [LARGE SCALE GENOMIC DNA]</scope>
    <source>
        <strain evidence="2 3">DSM 45274</strain>
    </source>
</reference>
<proteinExistence type="predicted"/>
<dbReference type="RefSeq" id="WP_047262489.1">
    <property type="nucleotide sequence ID" value="NZ_CP011542.1"/>
</dbReference>
<protein>
    <submittedName>
        <fullName evidence="2">AAA domain</fullName>
    </submittedName>
</protein>